<organism evidence="4 5">
    <name type="scientific">Ancylostoma caninum</name>
    <name type="common">Dog hookworm</name>
    <dbReference type="NCBI Taxonomy" id="29170"/>
    <lineage>
        <taxon>Eukaryota</taxon>
        <taxon>Metazoa</taxon>
        <taxon>Ecdysozoa</taxon>
        <taxon>Nematoda</taxon>
        <taxon>Chromadorea</taxon>
        <taxon>Rhabditida</taxon>
        <taxon>Rhabditina</taxon>
        <taxon>Rhabditomorpha</taxon>
        <taxon>Strongyloidea</taxon>
        <taxon>Ancylostomatidae</taxon>
        <taxon>Ancylostomatinae</taxon>
        <taxon>Ancylostoma</taxon>
    </lineage>
</organism>
<evidence type="ECO:0008006" key="6">
    <source>
        <dbReference type="Google" id="ProtNLM"/>
    </source>
</evidence>
<dbReference type="OrthoDB" id="5808860at2759"/>
<keyword evidence="5" id="KW-1185">Reference proteome</keyword>
<accession>A0A368FNJ6</accession>
<evidence type="ECO:0000256" key="3">
    <source>
        <dbReference type="ARBA" id="ARBA00022927"/>
    </source>
</evidence>
<dbReference type="InterPro" id="IPR016024">
    <property type="entry name" value="ARM-type_fold"/>
</dbReference>
<dbReference type="Proteomes" id="UP000252519">
    <property type="component" value="Unassembled WGS sequence"/>
</dbReference>
<dbReference type="SUPFAM" id="SSF48371">
    <property type="entry name" value="ARM repeat"/>
    <property type="match status" value="1"/>
</dbReference>
<evidence type="ECO:0000313" key="5">
    <source>
        <dbReference type="Proteomes" id="UP000252519"/>
    </source>
</evidence>
<comment type="caution">
    <text evidence="4">The sequence shown here is derived from an EMBL/GenBank/DDBJ whole genome shotgun (WGS) entry which is preliminary data.</text>
</comment>
<keyword evidence="2" id="KW-0813">Transport</keyword>
<proteinExistence type="inferred from homology"/>
<evidence type="ECO:0000256" key="2">
    <source>
        <dbReference type="ARBA" id="ARBA00022448"/>
    </source>
</evidence>
<dbReference type="PANTHER" id="PTHR23316">
    <property type="entry name" value="IMPORTIN ALPHA"/>
    <property type="match status" value="1"/>
</dbReference>
<dbReference type="AlphaFoldDB" id="A0A368FNJ6"/>
<comment type="similarity">
    <text evidence="1">Belongs to the importin alpha family.</text>
</comment>
<protein>
    <recommendedName>
        <fullName evidence="6">Armadillo/beta-catenin-like repeat protein</fullName>
    </recommendedName>
</protein>
<evidence type="ECO:0000313" key="4">
    <source>
        <dbReference type="EMBL" id="RCN32410.1"/>
    </source>
</evidence>
<gene>
    <name evidence="4" type="ORF">ANCCAN_21788</name>
</gene>
<dbReference type="Gene3D" id="1.25.10.10">
    <property type="entry name" value="Leucine-rich Repeat Variant"/>
    <property type="match status" value="1"/>
</dbReference>
<evidence type="ECO:0000256" key="1">
    <source>
        <dbReference type="ARBA" id="ARBA00010394"/>
    </source>
</evidence>
<dbReference type="InterPro" id="IPR011989">
    <property type="entry name" value="ARM-like"/>
</dbReference>
<keyword evidence="3" id="KW-0653">Protein transport</keyword>
<dbReference type="STRING" id="29170.A0A368FNJ6"/>
<name>A0A368FNJ6_ANCCA</name>
<sequence>MNLLRGGIRNGTVPISTIQMLVKSLFALSRRYEVWNELAKDCLWSLASIADDMHQGTQIDIVLNEPGLIDLAFEILDSPYGELHHGALRILGNIITGNDMQTAAVVAHPRFYDVLLLFLDWNIFAMLLDGVRSSEKKLRKECMWTIVNLLTGANEEKIRLMVASGVFYLFPTLLSTSDFRLTERTLHALRSLLPFYPEHATLIKDSNMLSLVKTRFLETDLHVQDLKNEIESFINSRAVPLIPSCTFTFVN</sequence>
<reference evidence="4 5" key="1">
    <citation type="submission" date="2014-10" db="EMBL/GenBank/DDBJ databases">
        <title>Draft genome of the hookworm Ancylostoma caninum.</title>
        <authorList>
            <person name="Mitreva M."/>
        </authorList>
    </citation>
    <scope>NUCLEOTIDE SEQUENCE [LARGE SCALE GENOMIC DNA]</scope>
    <source>
        <strain evidence="4 5">Baltimore</strain>
    </source>
</reference>
<dbReference type="GO" id="GO:0015031">
    <property type="term" value="P:protein transport"/>
    <property type="evidence" value="ECO:0007669"/>
    <property type="project" value="UniProtKB-KW"/>
</dbReference>
<dbReference type="EMBL" id="JOJR01001098">
    <property type="protein sequence ID" value="RCN32410.1"/>
    <property type="molecule type" value="Genomic_DNA"/>
</dbReference>